<dbReference type="AlphaFoldDB" id="A0A6N7KTJ8"/>
<dbReference type="CDD" id="cd03255">
    <property type="entry name" value="ABC_MJ0796_LolCDE_FtsE"/>
    <property type="match status" value="1"/>
</dbReference>
<dbReference type="EMBL" id="WBOF01000001">
    <property type="protein sequence ID" value="MQS13909.1"/>
    <property type="molecule type" value="Genomic_DNA"/>
</dbReference>
<gene>
    <name evidence="5" type="ORF">F7Q99_16935</name>
</gene>
<dbReference type="SMART" id="SM00382">
    <property type="entry name" value="AAA"/>
    <property type="match status" value="1"/>
</dbReference>
<sequence>MSHTDRTGSRGHQAVLHLDNVSRVHGHGAAEVHALRGVDLQVHAGEFVAVMGPSGSGKSTLLTLAGGLDAPTSGQVLVEGVVLGGLSRKRLAEVRRRSVGYVFQDYNLIPALTAAENIALPRELDGVSTRAARREALAALEELGIRELADRFPDDMSGGQQQRVAIARALIGDRRLVLADEPTGALDSTTGEAVLAVLRARCDAGAAAMMVTHEARHAAWADRVVFLRDGHMVDESVSQDAASLLVTAATNSVKGPVAE</sequence>
<proteinExistence type="predicted"/>
<keyword evidence="6" id="KW-1185">Reference proteome</keyword>
<dbReference type="PANTHER" id="PTHR24220">
    <property type="entry name" value="IMPORT ATP-BINDING PROTEIN"/>
    <property type="match status" value="1"/>
</dbReference>
<dbReference type="GO" id="GO:0016887">
    <property type="term" value="F:ATP hydrolysis activity"/>
    <property type="evidence" value="ECO:0007669"/>
    <property type="project" value="InterPro"/>
</dbReference>
<dbReference type="GO" id="GO:0022857">
    <property type="term" value="F:transmembrane transporter activity"/>
    <property type="evidence" value="ECO:0007669"/>
    <property type="project" value="TreeGrafter"/>
</dbReference>
<dbReference type="InterPro" id="IPR017871">
    <property type="entry name" value="ABC_transporter-like_CS"/>
</dbReference>
<evidence type="ECO:0000313" key="5">
    <source>
        <dbReference type="EMBL" id="MQS13909.1"/>
    </source>
</evidence>
<dbReference type="PROSITE" id="PS50893">
    <property type="entry name" value="ABC_TRANSPORTER_2"/>
    <property type="match status" value="1"/>
</dbReference>
<dbReference type="Proteomes" id="UP000450000">
    <property type="component" value="Unassembled WGS sequence"/>
</dbReference>
<name>A0A6N7KTJ8_9ACTN</name>
<organism evidence="5 6">
    <name type="scientific">Streptomyces kaniharaensis</name>
    <dbReference type="NCBI Taxonomy" id="212423"/>
    <lineage>
        <taxon>Bacteria</taxon>
        <taxon>Bacillati</taxon>
        <taxon>Actinomycetota</taxon>
        <taxon>Actinomycetes</taxon>
        <taxon>Kitasatosporales</taxon>
        <taxon>Streptomycetaceae</taxon>
        <taxon>Streptomyces</taxon>
    </lineage>
</organism>
<evidence type="ECO:0000259" key="4">
    <source>
        <dbReference type="PROSITE" id="PS50893"/>
    </source>
</evidence>
<comment type="caution">
    <text evidence="5">The sequence shown here is derived from an EMBL/GenBank/DDBJ whole genome shotgun (WGS) entry which is preliminary data.</text>
</comment>
<dbReference type="InterPro" id="IPR003439">
    <property type="entry name" value="ABC_transporter-like_ATP-bd"/>
</dbReference>
<evidence type="ECO:0000313" key="6">
    <source>
        <dbReference type="Proteomes" id="UP000450000"/>
    </source>
</evidence>
<dbReference type="SUPFAM" id="SSF52540">
    <property type="entry name" value="P-loop containing nucleoside triphosphate hydrolases"/>
    <property type="match status" value="1"/>
</dbReference>
<dbReference type="RefSeq" id="WP_326846759.1">
    <property type="nucleotide sequence ID" value="NZ_WBOF01000001.1"/>
</dbReference>
<keyword evidence="3 5" id="KW-0067">ATP-binding</keyword>
<dbReference type="Gene3D" id="3.40.50.300">
    <property type="entry name" value="P-loop containing nucleotide triphosphate hydrolases"/>
    <property type="match status" value="1"/>
</dbReference>
<dbReference type="InterPro" id="IPR003593">
    <property type="entry name" value="AAA+_ATPase"/>
</dbReference>
<protein>
    <submittedName>
        <fullName evidence="5">ABC transporter ATP-binding protein</fullName>
    </submittedName>
</protein>
<keyword evidence="1" id="KW-0813">Transport</keyword>
<dbReference type="InterPro" id="IPR015854">
    <property type="entry name" value="ABC_transpr_LolD-like"/>
</dbReference>
<accession>A0A6N7KTJ8</accession>
<dbReference type="InterPro" id="IPR027417">
    <property type="entry name" value="P-loop_NTPase"/>
</dbReference>
<reference evidence="5 6" key="1">
    <citation type="submission" date="2019-09" db="EMBL/GenBank/DDBJ databases">
        <title>Genome Sequences of Streptomyces kaniharaensis ATCC 21070.</title>
        <authorList>
            <person name="Zhu W."/>
            <person name="De Crecy-Lagard V."/>
            <person name="Richards N.G."/>
        </authorList>
    </citation>
    <scope>NUCLEOTIDE SEQUENCE [LARGE SCALE GENOMIC DNA]</scope>
    <source>
        <strain evidence="5 6">SF-557</strain>
    </source>
</reference>
<evidence type="ECO:0000256" key="1">
    <source>
        <dbReference type="ARBA" id="ARBA00022448"/>
    </source>
</evidence>
<evidence type="ECO:0000256" key="2">
    <source>
        <dbReference type="ARBA" id="ARBA00022741"/>
    </source>
</evidence>
<dbReference type="InterPro" id="IPR017911">
    <property type="entry name" value="MacB-like_ATP-bd"/>
</dbReference>
<dbReference type="GO" id="GO:0098796">
    <property type="term" value="C:membrane protein complex"/>
    <property type="evidence" value="ECO:0007669"/>
    <property type="project" value="UniProtKB-ARBA"/>
</dbReference>
<dbReference type="Pfam" id="PF00005">
    <property type="entry name" value="ABC_tran"/>
    <property type="match status" value="1"/>
</dbReference>
<evidence type="ECO:0000256" key="3">
    <source>
        <dbReference type="ARBA" id="ARBA00022840"/>
    </source>
</evidence>
<feature type="domain" description="ABC transporter" evidence="4">
    <location>
        <begin position="16"/>
        <end position="254"/>
    </location>
</feature>
<keyword evidence="2" id="KW-0547">Nucleotide-binding</keyword>
<dbReference type="FunFam" id="3.40.50.300:FF:000032">
    <property type="entry name" value="Export ABC transporter ATP-binding protein"/>
    <property type="match status" value="1"/>
</dbReference>
<dbReference type="GO" id="GO:0005886">
    <property type="term" value="C:plasma membrane"/>
    <property type="evidence" value="ECO:0007669"/>
    <property type="project" value="TreeGrafter"/>
</dbReference>
<dbReference type="PROSITE" id="PS00211">
    <property type="entry name" value="ABC_TRANSPORTER_1"/>
    <property type="match status" value="1"/>
</dbReference>
<dbReference type="GO" id="GO:0005524">
    <property type="term" value="F:ATP binding"/>
    <property type="evidence" value="ECO:0007669"/>
    <property type="project" value="UniProtKB-KW"/>
</dbReference>